<dbReference type="AlphaFoldDB" id="W1P791"/>
<proteinExistence type="predicted"/>
<organism evidence="2 3">
    <name type="scientific">Amborella trichopoda</name>
    <dbReference type="NCBI Taxonomy" id="13333"/>
    <lineage>
        <taxon>Eukaryota</taxon>
        <taxon>Viridiplantae</taxon>
        <taxon>Streptophyta</taxon>
        <taxon>Embryophyta</taxon>
        <taxon>Tracheophyta</taxon>
        <taxon>Spermatophyta</taxon>
        <taxon>Magnoliopsida</taxon>
        <taxon>Amborellales</taxon>
        <taxon>Amborellaceae</taxon>
        <taxon>Amborella</taxon>
    </lineage>
</organism>
<dbReference type="EMBL" id="KI394358">
    <property type="protein sequence ID" value="ERN03466.1"/>
    <property type="molecule type" value="Genomic_DNA"/>
</dbReference>
<reference evidence="3" key="1">
    <citation type="journal article" date="2013" name="Science">
        <title>The Amborella genome and the evolution of flowering plants.</title>
        <authorList>
            <consortium name="Amborella Genome Project"/>
        </authorList>
    </citation>
    <scope>NUCLEOTIDE SEQUENCE [LARGE SCALE GENOMIC DNA]</scope>
</reference>
<evidence type="ECO:0000313" key="3">
    <source>
        <dbReference type="Proteomes" id="UP000017836"/>
    </source>
</evidence>
<accession>W1P791</accession>
<dbReference type="Gramene" id="ERN03466">
    <property type="protein sequence ID" value="ERN03466"/>
    <property type="gene ID" value="AMTR_s00003p00267590"/>
</dbReference>
<evidence type="ECO:0008006" key="4">
    <source>
        <dbReference type="Google" id="ProtNLM"/>
    </source>
</evidence>
<sequence length="92" mass="10238">MRSRYTHSPWSGKVDLLVVPMDDYQVVLGIDFLSQVNVAPIPFAGSLLKVRKLPHKAKEEVPPSSKSTSGLETDYQKHAGKEENDSDKKRSA</sequence>
<feature type="region of interest" description="Disordered" evidence="1">
    <location>
        <begin position="54"/>
        <end position="92"/>
    </location>
</feature>
<gene>
    <name evidence="2" type="ORF">AMTR_s00003p00267590</name>
</gene>
<dbReference type="HOGENOM" id="CLU_2416212_0_0_1"/>
<evidence type="ECO:0000256" key="1">
    <source>
        <dbReference type="SAM" id="MobiDB-lite"/>
    </source>
</evidence>
<keyword evidence="3" id="KW-1185">Reference proteome</keyword>
<name>W1P791_AMBTC</name>
<dbReference type="Proteomes" id="UP000017836">
    <property type="component" value="Unassembled WGS sequence"/>
</dbReference>
<feature type="compositionally biased region" description="Basic and acidic residues" evidence="1">
    <location>
        <begin position="74"/>
        <end position="92"/>
    </location>
</feature>
<evidence type="ECO:0000313" key="2">
    <source>
        <dbReference type="EMBL" id="ERN03466.1"/>
    </source>
</evidence>
<protein>
    <recommendedName>
        <fullName evidence="4">Aspartic peptidase DDI1-type domain-containing protein</fullName>
    </recommendedName>
</protein>